<sequence length="75" mass="8753">MGQQNGSYKPDFYKYHGQDADYVIGELEKQGYTCKKYDTQRLVQARPLSPIPDPKTVHVYICKLTNTIHQIQTKY</sequence>
<comment type="caution">
    <text evidence="1">The sequence shown here is derived from an EMBL/GenBank/DDBJ whole genome shotgun (WGS) entry which is preliminary data.</text>
</comment>
<dbReference type="EMBL" id="CAJNOR010000648">
    <property type="protein sequence ID" value="CAF0971965.1"/>
    <property type="molecule type" value="Genomic_DNA"/>
</dbReference>
<dbReference type="EMBL" id="CAJNOJ010000379">
    <property type="protein sequence ID" value="CAF1424570.1"/>
    <property type="molecule type" value="Genomic_DNA"/>
</dbReference>
<accession>A0A814ENU6</accession>
<dbReference type="AlphaFoldDB" id="A0A814ENU6"/>
<organism evidence="1 3">
    <name type="scientific">Adineta ricciae</name>
    <name type="common">Rotifer</name>
    <dbReference type="NCBI Taxonomy" id="249248"/>
    <lineage>
        <taxon>Eukaryota</taxon>
        <taxon>Metazoa</taxon>
        <taxon>Spiralia</taxon>
        <taxon>Gnathifera</taxon>
        <taxon>Rotifera</taxon>
        <taxon>Eurotatoria</taxon>
        <taxon>Bdelloidea</taxon>
        <taxon>Adinetida</taxon>
        <taxon>Adinetidae</taxon>
        <taxon>Adineta</taxon>
    </lineage>
</organism>
<evidence type="ECO:0000313" key="3">
    <source>
        <dbReference type="Proteomes" id="UP000663828"/>
    </source>
</evidence>
<proteinExistence type="predicted"/>
<keyword evidence="3" id="KW-1185">Reference proteome</keyword>
<dbReference type="Proteomes" id="UP000663828">
    <property type="component" value="Unassembled WGS sequence"/>
</dbReference>
<reference evidence="1" key="1">
    <citation type="submission" date="2021-02" db="EMBL/GenBank/DDBJ databases">
        <authorList>
            <person name="Nowell W R."/>
        </authorList>
    </citation>
    <scope>NUCLEOTIDE SEQUENCE</scope>
</reference>
<protein>
    <submittedName>
        <fullName evidence="1">Uncharacterized protein</fullName>
    </submittedName>
</protein>
<dbReference type="Proteomes" id="UP000663852">
    <property type="component" value="Unassembled WGS sequence"/>
</dbReference>
<name>A0A814ENU6_ADIRI</name>
<gene>
    <name evidence="2" type="ORF">EDS130_LOCUS37756</name>
    <name evidence="1" type="ORF">XAT740_LOCUS11714</name>
</gene>
<evidence type="ECO:0000313" key="2">
    <source>
        <dbReference type="EMBL" id="CAF1424570.1"/>
    </source>
</evidence>
<evidence type="ECO:0000313" key="1">
    <source>
        <dbReference type="EMBL" id="CAF0971965.1"/>
    </source>
</evidence>